<sequence length="46" mass="5327">MDPQEKMLFLKAPLSLAIQKWENDKWVELPSSSQISFEGAAFRVLF</sequence>
<reference evidence="2" key="1">
    <citation type="submission" date="2016-11" db="EMBL/GenBank/DDBJ databases">
        <authorList>
            <person name="Varghese N."/>
            <person name="Submissions S."/>
        </authorList>
    </citation>
    <scope>NUCLEOTIDE SEQUENCE [LARGE SCALE GENOMIC DNA]</scope>
    <source>
        <strain evidence="2">DSM 15292</strain>
    </source>
</reference>
<name>A0A1N6H068_9BACT</name>
<keyword evidence="2" id="KW-1185">Reference proteome</keyword>
<evidence type="ECO:0000313" key="2">
    <source>
        <dbReference type="Proteomes" id="UP000185221"/>
    </source>
</evidence>
<organism evidence="1 2">
    <name type="scientific">Algoriphagus halophilus</name>
    <dbReference type="NCBI Taxonomy" id="226505"/>
    <lineage>
        <taxon>Bacteria</taxon>
        <taxon>Pseudomonadati</taxon>
        <taxon>Bacteroidota</taxon>
        <taxon>Cytophagia</taxon>
        <taxon>Cytophagales</taxon>
        <taxon>Cyclobacteriaceae</taxon>
        <taxon>Algoriphagus</taxon>
    </lineage>
</organism>
<dbReference type="Proteomes" id="UP000185221">
    <property type="component" value="Unassembled WGS sequence"/>
</dbReference>
<dbReference type="RefSeq" id="WP_159439241.1">
    <property type="nucleotide sequence ID" value="NZ_FSRC01000003.1"/>
</dbReference>
<dbReference type="AlphaFoldDB" id="A0A1N6H068"/>
<accession>A0A1N6H068</accession>
<gene>
    <name evidence="1" type="ORF">SAMN05444394_3439</name>
</gene>
<protein>
    <submittedName>
        <fullName evidence="1">Uncharacterized protein</fullName>
    </submittedName>
</protein>
<dbReference type="OrthoDB" id="9761531at2"/>
<dbReference type="EMBL" id="FSRC01000003">
    <property type="protein sequence ID" value="SIO13201.1"/>
    <property type="molecule type" value="Genomic_DNA"/>
</dbReference>
<evidence type="ECO:0000313" key="1">
    <source>
        <dbReference type="EMBL" id="SIO13201.1"/>
    </source>
</evidence>
<dbReference type="STRING" id="226505.SAMN05444394_3439"/>
<proteinExistence type="predicted"/>